<accession>A0A564VYC7</accession>
<name>A0A564VYC7_BIFLI</name>
<gene>
    <name evidence="1" type="ORF">BLJG463_02187</name>
</gene>
<dbReference type="AlphaFoldDB" id="A0A564VYC7"/>
<dbReference type="EMBL" id="CABHNT010000049">
    <property type="protein sequence ID" value="VUX37734.1"/>
    <property type="molecule type" value="Genomic_DNA"/>
</dbReference>
<evidence type="ECO:0000313" key="1">
    <source>
        <dbReference type="EMBL" id="VUX37734.1"/>
    </source>
</evidence>
<proteinExistence type="predicted"/>
<evidence type="ECO:0000313" key="2">
    <source>
        <dbReference type="Proteomes" id="UP000345266"/>
    </source>
</evidence>
<dbReference type="Proteomes" id="UP000345266">
    <property type="component" value="Unassembled WGS sequence"/>
</dbReference>
<reference evidence="1 2" key="1">
    <citation type="submission" date="2019-07" db="EMBL/GenBank/DDBJ databases">
        <authorList>
            <person name="Hibberd C M."/>
            <person name="Gehrig L. J."/>
            <person name="Chang H.-W."/>
            <person name="Venkatesh S."/>
        </authorList>
    </citation>
    <scope>NUCLEOTIDE SEQUENCE [LARGE SCALE GENOMIC DNA]</scope>
    <source>
        <strain evidence="1">Bifidobacterium_longum_subsp_infantis_JG_Bg463</strain>
    </source>
</reference>
<organism evidence="1 2">
    <name type="scientific">Bifidobacterium longum subsp. infantis</name>
    <dbReference type="NCBI Taxonomy" id="1682"/>
    <lineage>
        <taxon>Bacteria</taxon>
        <taxon>Bacillati</taxon>
        <taxon>Actinomycetota</taxon>
        <taxon>Actinomycetes</taxon>
        <taxon>Bifidobacteriales</taxon>
        <taxon>Bifidobacteriaceae</taxon>
        <taxon>Bifidobacterium</taxon>
    </lineage>
</organism>
<sequence>MPVGARVSVLRGASVLRQWLTRVLLPVPALPVRNETPWGSDSMASAFASKVRSSVMRRGMRPIGLRAVYAFRPGCMHPYASGDAYMPVLRFGLFPAFRGGLHACMHCMHHSLIGDSGKGRKPLILMHTMHTRERNYVFSFIYKGFRAFSGLFLYASPDAYRCIHRGENNTLRYDFGYGALQYCKAGEPTPILQGIVRRNERNPAHG</sequence>
<protein>
    <submittedName>
        <fullName evidence="1">Uncharacterized protein</fullName>
    </submittedName>
</protein>